<evidence type="ECO:0000313" key="1">
    <source>
        <dbReference type="EMBL" id="KAJ8888905.1"/>
    </source>
</evidence>
<gene>
    <name evidence="1" type="ORF">PR048_008399</name>
</gene>
<organism evidence="1 2">
    <name type="scientific">Dryococelus australis</name>
    <dbReference type="NCBI Taxonomy" id="614101"/>
    <lineage>
        <taxon>Eukaryota</taxon>
        <taxon>Metazoa</taxon>
        <taxon>Ecdysozoa</taxon>
        <taxon>Arthropoda</taxon>
        <taxon>Hexapoda</taxon>
        <taxon>Insecta</taxon>
        <taxon>Pterygota</taxon>
        <taxon>Neoptera</taxon>
        <taxon>Polyneoptera</taxon>
        <taxon>Phasmatodea</taxon>
        <taxon>Verophasmatodea</taxon>
        <taxon>Anareolatae</taxon>
        <taxon>Phasmatidae</taxon>
        <taxon>Eurycanthinae</taxon>
        <taxon>Dryococelus</taxon>
    </lineage>
</organism>
<reference evidence="1 2" key="1">
    <citation type="submission" date="2023-02" db="EMBL/GenBank/DDBJ databases">
        <title>LHISI_Scaffold_Assembly.</title>
        <authorList>
            <person name="Stuart O.P."/>
            <person name="Cleave R."/>
            <person name="Magrath M.J.L."/>
            <person name="Mikheyev A.S."/>
        </authorList>
    </citation>
    <scope>NUCLEOTIDE SEQUENCE [LARGE SCALE GENOMIC DNA]</scope>
    <source>
        <strain evidence="1">Daus_M_001</strain>
        <tissue evidence="1">Leg muscle</tissue>
    </source>
</reference>
<dbReference type="Proteomes" id="UP001159363">
    <property type="component" value="Chromosome 3"/>
</dbReference>
<comment type="caution">
    <text evidence="1">The sequence shown here is derived from an EMBL/GenBank/DDBJ whole genome shotgun (WGS) entry which is preliminary data.</text>
</comment>
<dbReference type="EMBL" id="JARBHB010000003">
    <property type="protein sequence ID" value="KAJ8888905.1"/>
    <property type="molecule type" value="Genomic_DNA"/>
</dbReference>
<sequence length="137" mass="15625">MGNLVQGVPQPETHCDRTVKQLLSLLVVTRHSASNLRNLLSQLASNLKAIVDLELKIPFHEGMKIKLIKQQGLTIKGLNIITQAYVTTDDSCMKYHEMHALHRCTQFLNGNFQKHTEFPPQNRLCFNCLQVGYIVRQ</sequence>
<accession>A0ABQ9HX37</accession>
<proteinExistence type="predicted"/>
<protein>
    <submittedName>
        <fullName evidence="1">Uncharacterized protein</fullName>
    </submittedName>
</protein>
<keyword evidence="2" id="KW-1185">Reference proteome</keyword>
<evidence type="ECO:0000313" key="2">
    <source>
        <dbReference type="Proteomes" id="UP001159363"/>
    </source>
</evidence>
<name>A0ABQ9HX37_9NEOP</name>